<feature type="compositionally biased region" description="Low complexity" evidence="10">
    <location>
        <begin position="17"/>
        <end position="26"/>
    </location>
</feature>
<keyword evidence="5" id="KW-0547">Nucleotide-binding</keyword>
<dbReference type="InParanoid" id="K3WRU7"/>
<evidence type="ECO:0000256" key="1">
    <source>
        <dbReference type="ARBA" id="ARBA00004604"/>
    </source>
</evidence>
<dbReference type="GO" id="GO:0000448">
    <property type="term" value="P:cleavage in ITS2 between 5.8S rRNA and LSU-rRNA of tricistronic rRNA transcript (SSU-rRNA, 5.8S rRNA, LSU-rRNA)"/>
    <property type="evidence" value="ECO:0007669"/>
    <property type="project" value="TreeGrafter"/>
</dbReference>
<keyword evidence="8" id="KW-0539">Nucleus</keyword>
<dbReference type="PANTHER" id="PTHR12755">
    <property type="entry name" value="CLEAVAGE/POLYADENYLATION FACTOR IA SUBUNIT CLP1P"/>
    <property type="match status" value="1"/>
</dbReference>
<evidence type="ECO:0000313" key="15">
    <source>
        <dbReference type="Proteomes" id="UP000019132"/>
    </source>
</evidence>
<evidence type="ECO:0000259" key="11">
    <source>
        <dbReference type="Pfam" id="PF16575"/>
    </source>
</evidence>
<dbReference type="InterPro" id="IPR057573">
    <property type="entry name" value="NOL9_N"/>
</dbReference>
<reference evidence="15" key="1">
    <citation type="journal article" date="2010" name="Genome Biol.">
        <title>Genome sequence of the necrotrophic plant pathogen Pythium ultimum reveals original pathogenicity mechanisms and effector repertoire.</title>
        <authorList>
            <person name="Levesque C.A."/>
            <person name="Brouwer H."/>
            <person name="Cano L."/>
            <person name="Hamilton J.P."/>
            <person name="Holt C."/>
            <person name="Huitema E."/>
            <person name="Raffaele S."/>
            <person name="Robideau G.P."/>
            <person name="Thines M."/>
            <person name="Win J."/>
            <person name="Zerillo M.M."/>
            <person name="Beakes G.W."/>
            <person name="Boore J.L."/>
            <person name="Busam D."/>
            <person name="Dumas B."/>
            <person name="Ferriera S."/>
            <person name="Fuerstenberg S.I."/>
            <person name="Gachon C.M."/>
            <person name="Gaulin E."/>
            <person name="Govers F."/>
            <person name="Grenville-Briggs L."/>
            <person name="Horner N."/>
            <person name="Hostetler J."/>
            <person name="Jiang R.H."/>
            <person name="Johnson J."/>
            <person name="Krajaejun T."/>
            <person name="Lin H."/>
            <person name="Meijer H.J."/>
            <person name="Moore B."/>
            <person name="Morris P."/>
            <person name="Phuntmart V."/>
            <person name="Puiu D."/>
            <person name="Shetty J."/>
            <person name="Stajich J.E."/>
            <person name="Tripathy S."/>
            <person name="Wawra S."/>
            <person name="van West P."/>
            <person name="Whitty B.R."/>
            <person name="Coutinho P.M."/>
            <person name="Henrissat B."/>
            <person name="Martin F."/>
            <person name="Thomas P.D."/>
            <person name="Tyler B.M."/>
            <person name="De Vries R.P."/>
            <person name="Kamoun S."/>
            <person name="Yandell M."/>
            <person name="Tisserat N."/>
            <person name="Buell C.R."/>
        </authorList>
    </citation>
    <scope>NUCLEOTIDE SEQUENCE</scope>
    <source>
        <strain evidence="15">DAOM:BR144</strain>
    </source>
</reference>
<dbReference type="eggNOG" id="KOG2750">
    <property type="taxonomic scope" value="Eukaryota"/>
</dbReference>
<dbReference type="InterPro" id="IPR045116">
    <property type="entry name" value="Clp1/Grc3"/>
</dbReference>
<reference evidence="14" key="3">
    <citation type="submission" date="2015-02" db="UniProtKB">
        <authorList>
            <consortium name="EnsemblProtists"/>
        </authorList>
    </citation>
    <scope>IDENTIFICATION</scope>
    <source>
        <strain evidence="14">DAOM BR144</strain>
    </source>
</reference>
<name>K3WRU7_GLOUD</name>
<accession>K3WRU7</accession>
<dbReference type="OMA" id="IRSFFCG"/>
<dbReference type="Pfam" id="PF24419">
    <property type="entry name" value="Cupin_NOL9"/>
    <property type="match status" value="1"/>
</dbReference>
<feature type="domain" description="NOL9 N-terminal" evidence="12">
    <location>
        <begin position="38"/>
        <end position="168"/>
    </location>
</feature>
<dbReference type="VEuPathDB" id="FungiDB:PYU1_G007675"/>
<dbReference type="PANTHER" id="PTHR12755:SF3">
    <property type="entry name" value="POLYNUCLEOTIDE 5'-HYDROXYL-KINASE NOL9"/>
    <property type="match status" value="1"/>
</dbReference>
<dbReference type="InterPro" id="IPR032319">
    <property type="entry name" value="CLP1_P"/>
</dbReference>
<evidence type="ECO:0000259" key="12">
    <source>
        <dbReference type="Pfam" id="PF24419"/>
    </source>
</evidence>
<keyword evidence="3" id="KW-0698">rRNA processing</keyword>
<sequence>MAAAGTKKRRGSGSSGAGSAVNGSTAPDTPAQTKYRAACVRSGNAVVLGMRVDAAINCAGMALMRVFQGHVELLGFQPALGSYYSLYAPKWNSLVVIEGRTNANTRSEATKQLLDAAYQAPYSDASRSLLTLIEPAAAAALEMDEEHAADALAKEIAEEFPIVLVFRSVPVSFGNATCYYESSSANATFLEKDSSAQVVLPGFKIIVAKEEYAELQTAAAGVEKEEAPKVPGSDLQQYHDWKSSVRVLSELFVADAFRTIQITPQWKDTADAIESSLLANNNEKRQQRIVVCGAKGVGKSTFCRYLVNRLLSHYGMVAFLDTDLGQSELTPPGLVSLHALVSPLLGPGFTHMKSPLRAFFCGATNPGNDPLYYMQAVKSLLRVYEAKWGSTDSKPKQADVPLVINTDGWIKSMGHDLLCAVIQDANPDHVVQLLATTKNKQFTVPSSPSWKVHGVEPWDSFGATQPSRSSKDMRLYRWHHYFLAQSFCTTTQLPRAQLQNLHTISEKNRIDDQICRAFARLTPYVVSFDAVDVSFAGSSVAPSQSLFSLNNSIVGLCINVAREPLHESSSRTGPPRILLKPAHAPCLGVGLIRAVDVEARVLYVLSPLPINMLARVNLLVRGNFPLEALVLGSSSANEPYVVTDVLSSEGTGAAVMQSRNNIKRKRDAPIVAGGGRA</sequence>
<evidence type="ECO:0000313" key="14">
    <source>
        <dbReference type="EnsemblProtists" id="PYU1_T007691"/>
    </source>
</evidence>
<dbReference type="EMBL" id="GL376585">
    <property type="status" value="NOT_ANNOTATED_CDS"/>
    <property type="molecule type" value="Genomic_DNA"/>
</dbReference>
<dbReference type="InterPro" id="IPR027417">
    <property type="entry name" value="P-loop_NTPase"/>
</dbReference>
<evidence type="ECO:0000256" key="8">
    <source>
        <dbReference type="ARBA" id="ARBA00023242"/>
    </source>
</evidence>
<evidence type="ECO:0000256" key="7">
    <source>
        <dbReference type="ARBA" id="ARBA00022840"/>
    </source>
</evidence>
<dbReference type="HOGENOM" id="CLU_021128_2_0_1"/>
<dbReference type="GO" id="GO:0005524">
    <property type="term" value="F:ATP binding"/>
    <property type="evidence" value="ECO:0007669"/>
    <property type="project" value="UniProtKB-KW"/>
</dbReference>
<evidence type="ECO:0000256" key="3">
    <source>
        <dbReference type="ARBA" id="ARBA00022552"/>
    </source>
</evidence>
<evidence type="ECO:0000256" key="4">
    <source>
        <dbReference type="ARBA" id="ARBA00022679"/>
    </source>
</evidence>
<dbReference type="InterPro" id="IPR057570">
    <property type="entry name" value="NOL9_C"/>
</dbReference>
<keyword evidence="15" id="KW-1185">Reference proteome</keyword>
<evidence type="ECO:0000256" key="9">
    <source>
        <dbReference type="ARBA" id="ARBA00071212"/>
    </source>
</evidence>
<evidence type="ECO:0000259" key="13">
    <source>
        <dbReference type="Pfam" id="PF25467"/>
    </source>
</evidence>
<evidence type="ECO:0000256" key="6">
    <source>
        <dbReference type="ARBA" id="ARBA00022777"/>
    </source>
</evidence>
<dbReference type="Pfam" id="PF25467">
    <property type="entry name" value="NOL9_C"/>
    <property type="match status" value="1"/>
</dbReference>
<dbReference type="GO" id="GO:0005730">
    <property type="term" value="C:nucleolus"/>
    <property type="evidence" value="ECO:0007669"/>
    <property type="project" value="UniProtKB-SubCell"/>
</dbReference>
<dbReference type="EnsemblProtists" id="PYU1_T007691">
    <property type="protein sequence ID" value="PYU1_T007691"/>
    <property type="gene ID" value="PYU1_G007675"/>
</dbReference>
<keyword evidence="7" id="KW-0067">ATP-binding</keyword>
<feature type="region of interest" description="Disordered" evidence="10">
    <location>
        <begin position="1"/>
        <end position="32"/>
    </location>
</feature>
<dbReference type="GO" id="GO:0051731">
    <property type="term" value="F:polynucleotide 5'-hydroxyl-kinase activity"/>
    <property type="evidence" value="ECO:0007669"/>
    <property type="project" value="InterPro"/>
</dbReference>
<feature type="domain" description="Clp1 P-loop" evidence="11">
    <location>
        <begin position="293"/>
        <end position="482"/>
    </location>
</feature>
<organism evidence="14 15">
    <name type="scientific">Globisporangium ultimum (strain ATCC 200006 / CBS 805.95 / DAOM BR144)</name>
    <name type="common">Pythium ultimum</name>
    <dbReference type="NCBI Taxonomy" id="431595"/>
    <lineage>
        <taxon>Eukaryota</taxon>
        <taxon>Sar</taxon>
        <taxon>Stramenopiles</taxon>
        <taxon>Oomycota</taxon>
        <taxon>Peronosporomycetes</taxon>
        <taxon>Pythiales</taxon>
        <taxon>Pythiaceae</taxon>
        <taxon>Globisporangium</taxon>
    </lineage>
</organism>
<feature type="domain" description="NOL9 C-terminal" evidence="13">
    <location>
        <begin position="521"/>
        <end position="624"/>
    </location>
</feature>
<dbReference type="SUPFAM" id="SSF52540">
    <property type="entry name" value="P-loop containing nucleoside triphosphate hydrolases"/>
    <property type="match status" value="1"/>
</dbReference>
<protein>
    <recommendedName>
        <fullName evidence="9">Polynucleotide 5'-hydroxyl-kinase NOL9</fullName>
    </recommendedName>
</protein>
<reference evidence="15" key="2">
    <citation type="submission" date="2010-04" db="EMBL/GenBank/DDBJ databases">
        <authorList>
            <person name="Buell R."/>
            <person name="Hamilton J."/>
            <person name="Hostetler J."/>
        </authorList>
    </citation>
    <scope>NUCLEOTIDE SEQUENCE [LARGE SCALE GENOMIC DNA]</scope>
    <source>
        <strain evidence="15">DAOM:BR144</strain>
    </source>
</reference>
<keyword evidence="6" id="KW-0418">Kinase</keyword>
<proteinExistence type="inferred from homology"/>
<dbReference type="AlphaFoldDB" id="K3WRU7"/>
<dbReference type="STRING" id="431595.K3WRU7"/>
<evidence type="ECO:0000256" key="10">
    <source>
        <dbReference type="SAM" id="MobiDB-lite"/>
    </source>
</evidence>
<evidence type="ECO:0000256" key="2">
    <source>
        <dbReference type="ARBA" id="ARBA00011003"/>
    </source>
</evidence>
<dbReference type="Proteomes" id="UP000019132">
    <property type="component" value="Unassembled WGS sequence"/>
</dbReference>
<comment type="subcellular location">
    <subcellularLocation>
        <location evidence="1">Nucleus</location>
        <location evidence="1">Nucleolus</location>
    </subcellularLocation>
</comment>
<evidence type="ECO:0000256" key="5">
    <source>
        <dbReference type="ARBA" id="ARBA00022741"/>
    </source>
</evidence>
<comment type="similarity">
    <text evidence="2">Belongs to the Clp1 family. NOL9/GRC3 subfamily.</text>
</comment>
<keyword evidence="4" id="KW-0808">Transferase</keyword>
<dbReference type="Gene3D" id="3.40.50.300">
    <property type="entry name" value="P-loop containing nucleotide triphosphate hydrolases"/>
    <property type="match status" value="1"/>
</dbReference>
<dbReference type="Pfam" id="PF16575">
    <property type="entry name" value="CLP1_P"/>
    <property type="match status" value="1"/>
</dbReference>
<feature type="compositionally biased region" description="Basic residues" evidence="10">
    <location>
        <begin position="1"/>
        <end position="11"/>
    </location>
</feature>